<organism evidence="4 5">
    <name type="scientific">Nakamurella panacisegetis</name>
    <dbReference type="NCBI Taxonomy" id="1090615"/>
    <lineage>
        <taxon>Bacteria</taxon>
        <taxon>Bacillati</taxon>
        <taxon>Actinomycetota</taxon>
        <taxon>Actinomycetes</taxon>
        <taxon>Nakamurellales</taxon>
        <taxon>Nakamurellaceae</taxon>
        <taxon>Nakamurella</taxon>
    </lineage>
</organism>
<accession>A0A1H0I6K7</accession>
<dbReference type="STRING" id="1090615.SAMN04515671_0382"/>
<feature type="transmembrane region" description="Helical" evidence="2">
    <location>
        <begin position="34"/>
        <end position="55"/>
    </location>
</feature>
<keyword evidence="2" id="KW-0812">Transmembrane</keyword>
<evidence type="ECO:0000313" key="4">
    <source>
        <dbReference type="EMBL" id="SDO27027.1"/>
    </source>
</evidence>
<reference evidence="4 5" key="1">
    <citation type="submission" date="2016-10" db="EMBL/GenBank/DDBJ databases">
        <authorList>
            <person name="de Groot N.N."/>
        </authorList>
    </citation>
    <scope>NUCLEOTIDE SEQUENCE [LARGE SCALE GENOMIC DNA]</scope>
    <source>
        <strain evidence="5">P4-7,KCTC 19426,CECT 7604</strain>
    </source>
</reference>
<dbReference type="InterPro" id="IPR036779">
    <property type="entry name" value="LysM_dom_sf"/>
</dbReference>
<feature type="region of interest" description="Disordered" evidence="1">
    <location>
        <begin position="150"/>
        <end position="232"/>
    </location>
</feature>
<dbReference type="AlphaFoldDB" id="A0A1H0I6K7"/>
<evidence type="ECO:0000313" key="5">
    <source>
        <dbReference type="Proteomes" id="UP000198741"/>
    </source>
</evidence>
<feature type="domain" description="LysM" evidence="3">
    <location>
        <begin position="239"/>
        <end position="296"/>
    </location>
</feature>
<keyword evidence="5" id="KW-1185">Reference proteome</keyword>
<evidence type="ECO:0000259" key="3">
    <source>
        <dbReference type="PROSITE" id="PS51782"/>
    </source>
</evidence>
<dbReference type="PROSITE" id="PS51782">
    <property type="entry name" value="LYSM"/>
    <property type="match status" value="1"/>
</dbReference>
<dbReference type="OrthoDB" id="3210682at2"/>
<sequence length="303" mass="30808">MFTRAKLDQTWSNGRVDLNLGTASHRELASSRQAWFQLAGALSGLVVLAVALPAPSSVRAVLAGPATSADRPAQLVASVALAAASLLVWTLLTWAILVALVALGGHLPGSAGRSAHVLLGRIAPKAARKLVLSVVGVSLMSGLAVGGAPGASAVSAPPGADQSSASGPSGDTATTSWTPVEGSAVQLDRVPVPTVGLDRPEAPTPTPLDIDWPTTPSTSGAAVGSPARTVDVDWPRSTEPVVVRRGDSLWSIAAAHLPAGASPAEITQAWHRWYAANKSVIGADPDRILPGQILLPPTQPNGE</sequence>
<feature type="transmembrane region" description="Helical" evidence="2">
    <location>
        <begin position="130"/>
        <end position="148"/>
    </location>
</feature>
<dbReference type="EMBL" id="LT629710">
    <property type="protein sequence ID" value="SDO27027.1"/>
    <property type="molecule type" value="Genomic_DNA"/>
</dbReference>
<dbReference type="InterPro" id="IPR018392">
    <property type="entry name" value="LysM"/>
</dbReference>
<keyword evidence="2" id="KW-1133">Transmembrane helix</keyword>
<dbReference type="CDD" id="cd00118">
    <property type="entry name" value="LysM"/>
    <property type="match status" value="1"/>
</dbReference>
<proteinExistence type="predicted"/>
<evidence type="ECO:0000256" key="2">
    <source>
        <dbReference type="SAM" id="Phobius"/>
    </source>
</evidence>
<name>A0A1H0I6K7_9ACTN</name>
<protein>
    <submittedName>
        <fullName evidence="4">LysM domain-containing protein</fullName>
    </submittedName>
</protein>
<dbReference type="Pfam" id="PF01476">
    <property type="entry name" value="LysM"/>
    <property type="match status" value="1"/>
</dbReference>
<feature type="compositionally biased region" description="Polar residues" evidence="1">
    <location>
        <begin position="161"/>
        <end position="178"/>
    </location>
</feature>
<gene>
    <name evidence="4" type="ORF">SAMN04515671_0382</name>
</gene>
<feature type="transmembrane region" description="Helical" evidence="2">
    <location>
        <begin position="75"/>
        <end position="103"/>
    </location>
</feature>
<keyword evidence="2" id="KW-0472">Membrane</keyword>
<dbReference type="Proteomes" id="UP000198741">
    <property type="component" value="Chromosome I"/>
</dbReference>
<dbReference type="Gene3D" id="3.10.350.10">
    <property type="entry name" value="LysM domain"/>
    <property type="match status" value="1"/>
</dbReference>
<feature type="compositionally biased region" description="Low complexity" evidence="1">
    <location>
        <begin position="150"/>
        <end position="160"/>
    </location>
</feature>
<evidence type="ECO:0000256" key="1">
    <source>
        <dbReference type="SAM" id="MobiDB-lite"/>
    </source>
</evidence>
<dbReference type="RefSeq" id="WP_090474292.1">
    <property type="nucleotide sequence ID" value="NZ_LT629710.1"/>
</dbReference>